<dbReference type="RefSeq" id="WP_263332068.1">
    <property type="nucleotide sequence ID" value="NZ_JAGSYH010000001.1"/>
</dbReference>
<dbReference type="Proteomes" id="UP001596091">
    <property type="component" value="Unassembled WGS sequence"/>
</dbReference>
<evidence type="ECO:0000313" key="1">
    <source>
        <dbReference type="EMBL" id="MFC5865046.1"/>
    </source>
</evidence>
<protein>
    <submittedName>
        <fullName evidence="1">Uncharacterized protein</fullName>
    </submittedName>
</protein>
<dbReference type="EMBL" id="JBHSPH010000010">
    <property type="protein sequence ID" value="MFC5865046.1"/>
    <property type="molecule type" value="Genomic_DNA"/>
</dbReference>
<name>A0ABW1EL72_9BACT</name>
<evidence type="ECO:0000313" key="2">
    <source>
        <dbReference type="Proteomes" id="UP001596091"/>
    </source>
</evidence>
<sequence length="105" mass="11599">MKKILIGAVVFLFIVVLTDLANRVPADSGSGTAFSLKAQKVVACSPREIVLVDPHQTATRLDKDGSWPDCSTFQANQVQDFYLSRGAKTHFLGFEKSAWWRTAVK</sequence>
<keyword evidence="2" id="KW-1185">Reference proteome</keyword>
<reference evidence="2" key="1">
    <citation type="journal article" date="2019" name="Int. J. Syst. Evol. Microbiol.">
        <title>The Global Catalogue of Microorganisms (GCM) 10K type strain sequencing project: providing services to taxonomists for standard genome sequencing and annotation.</title>
        <authorList>
            <consortium name="The Broad Institute Genomics Platform"/>
            <consortium name="The Broad Institute Genome Sequencing Center for Infectious Disease"/>
            <person name="Wu L."/>
            <person name="Ma J."/>
        </authorList>
    </citation>
    <scope>NUCLEOTIDE SEQUENCE [LARGE SCALE GENOMIC DNA]</scope>
    <source>
        <strain evidence="2">JCM 4087</strain>
    </source>
</reference>
<organism evidence="1 2">
    <name type="scientific">Acidicapsa dinghuensis</name>
    <dbReference type="NCBI Taxonomy" id="2218256"/>
    <lineage>
        <taxon>Bacteria</taxon>
        <taxon>Pseudomonadati</taxon>
        <taxon>Acidobacteriota</taxon>
        <taxon>Terriglobia</taxon>
        <taxon>Terriglobales</taxon>
        <taxon>Acidobacteriaceae</taxon>
        <taxon>Acidicapsa</taxon>
    </lineage>
</organism>
<accession>A0ABW1EL72</accession>
<comment type="caution">
    <text evidence="1">The sequence shown here is derived from an EMBL/GenBank/DDBJ whole genome shotgun (WGS) entry which is preliminary data.</text>
</comment>
<gene>
    <name evidence="1" type="ORF">ACFPT7_22245</name>
</gene>
<proteinExistence type="predicted"/>